<reference evidence="2" key="1">
    <citation type="submission" date="2025-08" db="UniProtKB">
        <authorList>
            <consortium name="RefSeq"/>
        </authorList>
    </citation>
    <scope>IDENTIFICATION</scope>
    <source>
        <tissue evidence="2">Liver</tissue>
    </source>
</reference>
<accession>A0ABM2XTM2</accession>
<keyword evidence="1" id="KW-1185">Reference proteome</keyword>
<evidence type="ECO:0000313" key="1">
    <source>
        <dbReference type="Proteomes" id="UP000886700"/>
    </source>
</evidence>
<dbReference type="SUPFAM" id="SSF53474">
    <property type="entry name" value="alpha/beta-Hydrolases"/>
    <property type="match status" value="1"/>
</dbReference>
<dbReference type="GeneID" id="101843130"/>
<protein>
    <submittedName>
        <fullName evidence="2">Kynurenine formamidase isoform X5</fullName>
    </submittedName>
</protein>
<dbReference type="Proteomes" id="UP000886700">
    <property type="component" value="Unplaced"/>
</dbReference>
<dbReference type="RefSeq" id="XP_040606052.1">
    <property type="nucleotide sequence ID" value="XM_040750118.1"/>
</dbReference>
<dbReference type="InterPro" id="IPR029058">
    <property type="entry name" value="AB_hydrolase_fold"/>
</dbReference>
<organism evidence="1 2">
    <name type="scientific">Mesocricetus auratus</name>
    <name type="common">Golden hamster</name>
    <dbReference type="NCBI Taxonomy" id="10036"/>
    <lineage>
        <taxon>Eukaryota</taxon>
        <taxon>Metazoa</taxon>
        <taxon>Chordata</taxon>
        <taxon>Craniata</taxon>
        <taxon>Vertebrata</taxon>
        <taxon>Euteleostomi</taxon>
        <taxon>Mammalia</taxon>
        <taxon>Eutheria</taxon>
        <taxon>Euarchontoglires</taxon>
        <taxon>Glires</taxon>
        <taxon>Rodentia</taxon>
        <taxon>Myomorpha</taxon>
        <taxon>Muroidea</taxon>
        <taxon>Cricetidae</taxon>
        <taxon>Cricetinae</taxon>
        <taxon>Mesocricetus</taxon>
    </lineage>
</organism>
<dbReference type="Gene3D" id="3.40.50.1820">
    <property type="entry name" value="alpha/beta hydrolase"/>
    <property type="match status" value="1"/>
</dbReference>
<name>A0ABM2XTM2_MESAU</name>
<proteinExistence type="predicted"/>
<sequence>MAASTLPAGEPPWKTLSAEELEKQYSPSRWVIRMKAEEVVSTFVRAGSQATRKARATRRNQLDVPYGDGEGEKMDIYFPDEDSKAFPLFLFFHGGYWQSGRRTGPDGGPGDPQRCVSTEAVSKQRTLHRVGLKASLQELPDVDHFDIVENLTREDHALTQIILKTIFPTL</sequence>
<gene>
    <name evidence="2" type="primary">Afmid</name>
</gene>
<evidence type="ECO:0000313" key="2">
    <source>
        <dbReference type="RefSeq" id="XP_040606052.1"/>
    </source>
</evidence>